<feature type="region of interest" description="Disordered" evidence="8">
    <location>
        <begin position="1"/>
        <end position="22"/>
    </location>
</feature>
<keyword evidence="6 7" id="KW-0503">Monooxygenase</keyword>
<evidence type="ECO:0000256" key="4">
    <source>
        <dbReference type="ARBA" id="ARBA00023002"/>
    </source>
</evidence>
<protein>
    <submittedName>
        <fullName evidence="9">Cytochrome P450</fullName>
    </submittedName>
</protein>
<evidence type="ECO:0000313" key="9">
    <source>
        <dbReference type="EMBL" id="GAA2785521.1"/>
    </source>
</evidence>
<dbReference type="RefSeq" id="WP_344679216.1">
    <property type="nucleotide sequence ID" value="NZ_BAAAUX010000011.1"/>
</dbReference>
<keyword evidence="3 7" id="KW-0479">Metal-binding</keyword>
<gene>
    <name evidence="9" type="ORF">GCM10010470_19630</name>
</gene>
<evidence type="ECO:0000256" key="5">
    <source>
        <dbReference type="ARBA" id="ARBA00023004"/>
    </source>
</evidence>
<keyword evidence="4 7" id="KW-0560">Oxidoreductase</keyword>
<comment type="similarity">
    <text evidence="1 7">Belongs to the cytochrome P450 family.</text>
</comment>
<dbReference type="PANTHER" id="PTHR24291:SF50">
    <property type="entry name" value="BIFUNCTIONAL ALBAFLAVENONE MONOOXYGENASE_TERPENE SYNTHASE"/>
    <property type="match status" value="1"/>
</dbReference>
<dbReference type="InterPro" id="IPR050196">
    <property type="entry name" value="Cytochrome_P450_Monoox"/>
</dbReference>
<evidence type="ECO:0000256" key="3">
    <source>
        <dbReference type="ARBA" id="ARBA00022723"/>
    </source>
</evidence>
<sequence length="486" mass="54804">MDTAGIPHPPRRIPLLGDLRGTNPRTPLQDSMRLGGALGPIYTRKFLNREIVFVSGADLVAELSDEKRFAKHVGLGIENLRGMGGDGLFTAYNSEPNWRRAHDILQPGFALGSMRQYHPTMVEVAKDLVERWDAAAGERPVDVPADMTRLTLETIGRTGFGYSFGSFESDRPHPFVSAMVGGLLYAQQLSFQLPLLGRLLNRKAARRNDADLAFMKQQVDEVIRIRREASDTSTRDLLGLMLNEVHPETGERLDPVNIRYQVITFLVAGHETTSGALSFALHYLSRSPEVMARAQAEVDAMWGEQDDPDPEFKDITKLRYVRRVLDEALRLWPTAPAYARVARQDTVLGGRYRMRQGDWVMVLIPLLHRLPEVWGADPEEFDPDRFAPGRAKQRPAHTYKPFGTGERACIGRQFAIHEATLVLALLLHRYDLVPDPDYRLRVTELLTIKPEGLTMRLRRRRPEDRGAARPAGEPEAEESAKCPVRH</sequence>
<dbReference type="PRINTS" id="PR00463">
    <property type="entry name" value="EP450I"/>
</dbReference>
<evidence type="ECO:0000256" key="2">
    <source>
        <dbReference type="ARBA" id="ARBA00022617"/>
    </source>
</evidence>
<evidence type="ECO:0000256" key="1">
    <source>
        <dbReference type="ARBA" id="ARBA00010617"/>
    </source>
</evidence>
<evidence type="ECO:0000256" key="6">
    <source>
        <dbReference type="ARBA" id="ARBA00023033"/>
    </source>
</evidence>
<dbReference type="EMBL" id="BAAAUX010000011">
    <property type="protein sequence ID" value="GAA2785521.1"/>
    <property type="molecule type" value="Genomic_DNA"/>
</dbReference>
<keyword evidence="5 7" id="KW-0408">Iron</keyword>
<dbReference type="Gene3D" id="1.10.630.10">
    <property type="entry name" value="Cytochrome P450"/>
    <property type="match status" value="1"/>
</dbReference>
<proteinExistence type="inferred from homology"/>
<dbReference type="InterPro" id="IPR001128">
    <property type="entry name" value="Cyt_P450"/>
</dbReference>
<keyword evidence="10" id="KW-1185">Reference proteome</keyword>
<reference evidence="9 10" key="1">
    <citation type="journal article" date="2019" name="Int. J. Syst. Evol. Microbiol.">
        <title>The Global Catalogue of Microorganisms (GCM) 10K type strain sequencing project: providing services to taxonomists for standard genome sequencing and annotation.</title>
        <authorList>
            <consortium name="The Broad Institute Genomics Platform"/>
            <consortium name="The Broad Institute Genome Sequencing Center for Infectious Disease"/>
            <person name="Wu L."/>
            <person name="Ma J."/>
        </authorList>
    </citation>
    <scope>NUCLEOTIDE SEQUENCE [LARGE SCALE GENOMIC DNA]</scope>
    <source>
        <strain evidence="9 10">JCM 9383</strain>
    </source>
</reference>
<comment type="caution">
    <text evidence="9">The sequence shown here is derived from an EMBL/GenBank/DDBJ whole genome shotgun (WGS) entry which is preliminary data.</text>
</comment>
<dbReference type="CDD" id="cd11068">
    <property type="entry name" value="CYP120A1"/>
    <property type="match status" value="1"/>
</dbReference>
<evidence type="ECO:0000256" key="8">
    <source>
        <dbReference type="SAM" id="MobiDB-lite"/>
    </source>
</evidence>
<dbReference type="InterPro" id="IPR017972">
    <property type="entry name" value="Cyt_P450_CS"/>
</dbReference>
<dbReference type="InterPro" id="IPR036396">
    <property type="entry name" value="Cyt_P450_sf"/>
</dbReference>
<dbReference type="PROSITE" id="PS00086">
    <property type="entry name" value="CYTOCHROME_P450"/>
    <property type="match status" value="1"/>
</dbReference>
<dbReference type="Pfam" id="PF00067">
    <property type="entry name" value="p450"/>
    <property type="match status" value="1"/>
</dbReference>
<name>A0ABN3VAM7_9PSEU</name>
<dbReference type="SUPFAM" id="SSF48264">
    <property type="entry name" value="Cytochrome P450"/>
    <property type="match status" value="1"/>
</dbReference>
<dbReference type="PRINTS" id="PR00385">
    <property type="entry name" value="P450"/>
</dbReference>
<accession>A0ABN3VAM7</accession>
<evidence type="ECO:0000313" key="10">
    <source>
        <dbReference type="Proteomes" id="UP001500979"/>
    </source>
</evidence>
<dbReference type="PANTHER" id="PTHR24291">
    <property type="entry name" value="CYTOCHROME P450 FAMILY 4"/>
    <property type="match status" value="1"/>
</dbReference>
<dbReference type="Proteomes" id="UP001500979">
    <property type="component" value="Unassembled WGS sequence"/>
</dbReference>
<dbReference type="InterPro" id="IPR002401">
    <property type="entry name" value="Cyt_P450_E_grp-I"/>
</dbReference>
<organism evidence="9 10">
    <name type="scientific">Saccharopolyspora taberi</name>
    <dbReference type="NCBI Taxonomy" id="60895"/>
    <lineage>
        <taxon>Bacteria</taxon>
        <taxon>Bacillati</taxon>
        <taxon>Actinomycetota</taxon>
        <taxon>Actinomycetes</taxon>
        <taxon>Pseudonocardiales</taxon>
        <taxon>Pseudonocardiaceae</taxon>
        <taxon>Saccharopolyspora</taxon>
    </lineage>
</organism>
<keyword evidence="2 7" id="KW-0349">Heme</keyword>
<evidence type="ECO:0000256" key="7">
    <source>
        <dbReference type="RuleBase" id="RU000461"/>
    </source>
</evidence>
<feature type="region of interest" description="Disordered" evidence="8">
    <location>
        <begin position="457"/>
        <end position="486"/>
    </location>
</feature>